<dbReference type="Proteomes" id="UP000006352">
    <property type="component" value="Unassembled WGS sequence"/>
</dbReference>
<protein>
    <recommendedName>
        <fullName evidence="3">Protein kinase domain-containing protein</fullName>
    </recommendedName>
</protein>
<dbReference type="STRING" id="599839.J7SC14"/>
<evidence type="ECO:0000313" key="1">
    <source>
        <dbReference type="EMBL" id="CCL98336.1"/>
    </source>
</evidence>
<dbReference type="EMBL" id="HE796877">
    <property type="protein sequence ID" value="CCL98336.1"/>
    <property type="molecule type" value="Genomic_DNA"/>
</dbReference>
<gene>
    <name evidence="1" type="ORF">FIBRA_00330</name>
</gene>
<dbReference type="HOGENOM" id="CLU_021481_0_0_1"/>
<dbReference type="RefSeq" id="XP_012177619.1">
    <property type="nucleotide sequence ID" value="XM_012322229.1"/>
</dbReference>
<dbReference type="InParanoid" id="J7SC14"/>
<dbReference type="AlphaFoldDB" id="J7SC14"/>
<evidence type="ECO:0008006" key="3">
    <source>
        <dbReference type="Google" id="ProtNLM"/>
    </source>
</evidence>
<name>J7SC14_9APHY</name>
<accession>J7SC14</accession>
<sequence length="462" mass="52944">MRPLLNLSHAFLQINQCHSLVSSPLNFGLIVFFHRHNDHGSYSGPMIPSGRRHIIFEVWPRDPRGPPLPGALEAPRGKRTPNGFKWGADLDSFFWTQLMHKVPWVCVWTRSMIQDFGENYYDLEEITDYEPDPRVVFPFSILQLKTKPVEEDVVELVECPIEDLPKLEQFIPKLYFPDVLMVHDPDDLTPGEERHPRLRTRKTKGKQRVPAPIEYKRVWPVFEAIDSQHADGTKPLRVAELHLSEGLRMGVGHHSLVYRAPLTLPDPLTAESPTGQVTVAAKLAIPETSAREMLENEAQMYAAFPRHLMEDWSGYNMVRPHRYPVPADAVIPKFYGYYVPVNPELDGSDHGRSPILLVEECGQPIRTEKLDPDAKSQCYTHILRLHDAGFVQNSLYMRNIVVQPGPLENPPSKRSMNFPVFRIIDFGRGQRKKDVKAEWPALVREQEKAAREELNINEALDI</sequence>
<keyword evidence="2" id="KW-1185">Reference proteome</keyword>
<proteinExistence type="predicted"/>
<reference evidence="1 2" key="1">
    <citation type="journal article" date="2012" name="Appl. Environ. Microbiol.">
        <title>Short-read sequencing for genomic analysis of the brown rot fungus Fibroporia radiculosa.</title>
        <authorList>
            <person name="Tang J.D."/>
            <person name="Perkins A.D."/>
            <person name="Sonstegard T.S."/>
            <person name="Schroeder S.G."/>
            <person name="Burgess S.C."/>
            <person name="Diehl S.V."/>
        </authorList>
    </citation>
    <scope>NUCLEOTIDE SEQUENCE [LARGE SCALE GENOMIC DNA]</scope>
    <source>
        <strain evidence="1 2">TFFH 294</strain>
    </source>
</reference>
<dbReference type="GeneID" id="24093247"/>
<organism evidence="1 2">
    <name type="scientific">Fibroporia radiculosa</name>
    <dbReference type="NCBI Taxonomy" id="599839"/>
    <lineage>
        <taxon>Eukaryota</taxon>
        <taxon>Fungi</taxon>
        <taxon>Dikarya</taxon>
        <taxon>Basidiomycota</taxon>
        <taxon>Agaricomycotina</taxon>
        <taxon>Agaricomycetes</taxon>
        <taxon>Polyporales</taxon>
        <taxon>Fibroporiaceae</taxon>
        <taxon>Fibroporia</taxon>
    </lineage>
</organism>
<evidence type="ECO:0000313" key="2">
    <source>
        <dbReference type="Proteomes" id="UP000006352"/>
    </source>
</evidence>
<dbReference type="OrthoDB" id="5327923at2759"/>